<keyword evidence="1" id="KW-1133">Transmembrane helix</keyword>
<protein>
    <recommendedName>
        <fullName evidence="4">DUF3325 domain-containing protein</fullName>
    </recommendedName>
</protein>
<dbReference type="RefSeq" id="WP_189675672.1">
    <property type="nucleotide sequence ID" value="NZ_BNAQ01000002.1"/>
</dbReference>
<organism evidence="2 3">
    <name type="scientific">Sphingomonas glacialis</name>
    <dbReference type="NCBI Taxonomy" id="658225"/>
    <lineage>
        <taxon>Bacteria</taxon>
        <taxon>Pseudomonadati</taxon>
        <taxon>Pseudomonadota</taxon>
        <taxon>Alphaproteobacteria</taxon>
        <taxon>Sphingomonadales</taxon>
        <taxon>Sphingomonadaceae</taxon>
        <taxon>Sphingomonas</taxon>
    </lineage>
</organism>
<gene>
    <name evidence="2" type="ORF">GCM10008023_14040</name>
</gene>
<evidence type="ECO:0000256" key="1">
    <source>
        <dbReference type="SAM" id="Phobius"/>
    </source>
</evidence>
<sequence>MTALPFLAAILAFVLFGLATDQHHGKRFRRACPRGRAIRLRATAWTLLALAFALSMIAWGAVFGPIGWFASIISGAALAFAALNFIPLPARRPRG</sequence>
<dbReference type="EMBL" id="BNAQ01000002">
    <property type="protein sequence ID" value="GHH13562.1"/>
    <property type="molecule type" value="Genomic_DNA"/>
</dbReference>
<keyword evidence="1" id="KW-0472">Membrane</keyword>
<dbReference type="Pfam" id="PF11804">
    <property type="entry name" value="DUF3325"/>
    <property type="match status" value="1"/>
</dbReference>
<dbReference type="InterPro" id="IPR021762">
    <property type="entry name" value="DUF3325"/>
</dbReference>
<feature type="transmembrane region" description="Helical" evidence="1">
    <location>
        <begin position="6"/>
        <end position="21"/>
    </location>
</feature>
<feature type="transmembrane region" description="Helical" evidence="1">
    <location>
        <begin position="68"/>
        <end position="86"/>
    </location>
</feature>
<reference evidence="3" key="1">
    <citation type="journal article" date="2019" name="Int. J. Syst. Evol. Microbiol.">
        <title>The Global Catalogue of Microorganisms (GCM) 10K type strain sequencing project: providing services to taxonomists for standard genome sequencing and annotation.</title>
        <authorList>
            <consortium name="The Broad Institute Genomics Platform"/>
            <consortium name="The Broad Institute Genome Sequencing Center for Infectious Disease"/>
            <person name="Wu L."/>
            <person name="Ma J."/>
        </authorList>
    </citation>
    <scope>NUCLEOTIDE SEQUENCE [LARGE SCALE GENOMIC DNA]</scope>
    <source>
        <strain evidence="3">CGMCC 1.8957</strain>
    </source>
</reference>
<proteinExistence type="predicted"/>
<accession>A0ABQ3LE47</accession>
<evidence type="ECO:0008006" key="4">
    <source>
        <dbReference type="Google" id="ProtNLM"/>
    </source>
</evidence>
<evidence type="ECO:0000313" key="2">
    <source>
        <dbReference type="EMBL" id="GHH13562.1"/>
    </source>
</evidence>
<feature type="transmembrane region" description="Helical" evidence="1">
    <location>
        <begin position="42"/>
        <end position="62"/>
    </location>
</feature>
<keyword evidence="1" id="KW-0812">Transmembrane</keyword>
<name>A0ABQ3LE47_9SPHN</name>
<evidence type="ECO:0000313" key="3">
    <source>
        <dbReference type="Proteomes" id="UP000652430"/>
    </source>
</evidence>
<dbReference type="Proteomes" id="UP000652430">
    <property type="component" value="Unassembled WGS sequence"/>
</dbReference>
<keyword evidence="3" id="KW-1185">Reference proteome</keyword>
<comment type="caution">
    <text evidence="2">The sequence shown here is derived from an EMBL/GenBank/DDBJ whole genome shotgun (WGS) entry which is preliminary data.</text>
</comment>